<sequence length="104" mass="11725">MTLPDFTGNDLQKFDEPANLLKALSHPVRLCIVRGLMRKKKCNVSYMQECLGIPQSTVSQHLQKLRGAGIVSTERSGLEMNYVLADRRIEEIVKALFGEEECES</sequence>
<dbReference type="OrthoDB" id="9802016at2"/>
<protein>
    <submittedName>
        <fullName evidence="5">Winged helix-turn-helix transcriptional regulator</fullName>
    </submittedName>
</protein>
<dbReference type="SUPFAM" id="SSF46785">
    <property type="entry name" value="Winged helix' DNA-binding domain"/>
    <property type="match status" value="1"/>
</dbReference>
<keyword evidence="1" id="KW-0805">Transcription regulation</keyword>
<dbReference type="EMBL" id="CP041217">
    <property type="protein sequence ID" value="QDH22363.1"/>
    <property type="molecule type" value="Genomic_DNA"/>
</dbReference>
<dbReference type="InterPro" id="IPR001845">
    <property type="entry name" value="HTH_ArsR_DNA-bd_dom"/>
</dbReference>
<dbReference type="InterPro" id="IPR036388">
    <property type="entry name" value="WH-like_DNA-bd_sf"/>
</dbReference>
<evidence type="ECO:0000256" key="3">
    <source>
        <dbReference type="ARBA" id="ARBA00023163"/>
    </source>
</evidence>
<feature type="domain" description="HTH arsR-type" evidence="4">
    <location>
        <begin position="9"/>
        <end position="104"/>
    </location>
</feature>
<dbReference type="Proteomes" id="UP000316968">
    <property type="component" value="Chromosome"/>
</dbReference>
<evidence type="ECO:0000256" key="1">
    <source>
        <dbReference type="ARBA" id="ARBA00023015"/>
    </source>
</evidence>
<dbReference type="PANTHER" id="PTHR43132:SF2">
    <property type="entry name" value="ARSENICAL RESISTANCE OPERON REPRESSOR ARSR-RELATED"/>
    <property type="match status" value="1"/>
</dbReference>
<dbReference type="AlphaFoldDB" id="A0A4Y6UXB6"/>
<dbReference type="InterPro" id="IPR036390">
    <property type="entry name" value="WH_DNA-bd_sf"/>
</dbReference>
<dbReference type="InterPro" id="IPR011991">
    <property type="entry name" value="ArsR-like_HTH"/>
</dbReference>
<gene>
    <name evidence="5" type="ORF">FFV09_16830</name>
</gene>
<dbReference type="PRINTS" id="PR00778">
    <property type="entry name" value="HTHARSR"/>
</dbReference>
<keyword evidence="6" id="KW-1185">Reference proteome</keyword>
<dbReference type="GO" id="GO:0003700">
    <property type="term" value="F:DNA-binding transcription factor activity"/>
    <property type="evidence" value="ECO:0007669"/>
    <property type="project" value="InterPro"/>
</dbReference>
<dbReference type="RefSeq" id="WP_141448907.1">
    <property type="nucleotide sequence ID" value="NZ_CP041217.1"/>
</dbReference>
<accession>A0A4Y6UXB6</accession>
<proteinExistence type="predicted"/>
<dbReference type="Gene3D" id="1.10.10.10">
    <property type="entry name" value="Winged helix-like DNA-binding domain superfamily/Winged helix DNA-binding domain"/>
    <property type="match status" value="1"/>
</dbReference>
<dbReference type="KEGG" id="saca:FFV09_16830"/>
<dbReference type="InterPro" id="IPR051011">
    <property type="entry name" value="Metal_resp_trans_reg"/>
</dbReference>
<dbReference type="PANTHER" id="PTHR43132">
    <property type="entry name" value="ARSENICAL RESISTANCE OPERON REPRESSOR ARSR-RELATED"/>
    <property type="match status" value="1"/>
</dbReference>
<keyword evidence="3" id="KW-0804">Transcription</keyword>
<evidence type="ECO:0000259" key="4">
    <source>
        <dbReference type="PROSITE" id="PS50987"/>
    </source>
</evidence>
<dbReference type="Pfam" id="PF12840">
    <property type="entry name" value="HTH_20"/>
    <property type="match status" value="1"/>
</dbReference>
<name>A0A4Y6UXB6_SACBS</name>
<evidence type="ECO:0000313" key="6">
    <source>
        <dbReference type="Proteomes" id="UP000316968"/>
    </source>
</evidence>
<reference evidence="5 6" key="1">
    <citation type="submission" date="2019-06" db="EMBL/GenBank/DDBJ databases">
        <title>Saccharibacillus brassicae sp. nov., an endophytic bacterium isolated from Chinese cabbage seeds (Brassica pekinensis).</title>
        <authorList>
            <person name="Jiang L."/>
            <person name="Lee J."/>
            <person name="Kim S.W."/>
        </authorList>
    </citation>
    <scope>NUCLEOTIDE SEQUENCE [LARGE SCALE GENOMIC DNA]</scope>
    <source>
        <strain evidence="6">KCTC 43072 / ATSA2</strain>
    </source>
</reference>
<dbReference type="PROSITE" id="PS50987">
    <property type="entry name" value="HTH_ARSR_2"/>
    <property type="match status" value="1"/>
</dbReference>
<dbReference type="SMART" id="SM00418">
    <property type="entry name" value="HTH_ARSR"/>
    <property type="match status" value="1"/>
</dbReference>
<evidence type="ECO:0000313" key="5">
    <source>
        <dbReference type="EMBL" id="QDH22363.1"/>
    </source>
</evidence>
<evidence type="ECO:0000256" key="2">
    <source>
        <dbReference type="ARBA" id="ARBA00023125"/>
    </source>
</evidence>
<organism evidence="5 6">
    <name type="scientific">Saccharibacillus brassicae</name>
    <dbReference type="NCBI Taxonomy" id="2583377"/>
    <lineage>
        <taxon>Bacteria</taxon>
        <taxon>Bacillati</taxon>
        <taxon>Bacillota</taxon>
        <taxon>Bacilli</taxon>
        <taxon>Bacillales</taxon>
        <taxon>Paenibacillaceae</taxon>
        <taxon>Saccharibacillus</taxon>
    </lineage>
</organism>
<dbReference type="GO" id="GO:0003677">
    <property type="term" value="F:DNA binding"/>
    <property type="evidence" value="ECO:0007669"/>
    <property type="project" value="UniProtKB-KW"/>
</dbReference>
<dbReference type="CDD" id="cd00090">
    <property type="entry name" value="HTH_ARSR"/>
    <property type="match status" value="1"/>
</dbReference>
<dbReference type="NCBIfam" id="NF033788">
    <property type="entry name" value="HTH_metalloreg"/>
    <property type="match status" value="1"/>
</dbReference>
<keyword evidence="2" id="KW-0238">DNA-binding</keyword>